<accession>A0A816BSZ1</accession>
<evidence type="ECO:0000313" key="2">
    <source>
        <dbReference type="Proteomes" id="UP000663828"/>
    </source>
</evidence>
<dbReference type="Gene3D" id="2.40.50.170">
    <property type="entry name" value="Cysteine proteinases. Chain C"/>
    <property type="match status" value="1"/>
</dbReference>
<proteinExistence type="predicted"/>
<feature type="non-terminal residue" evidence="1">
    <location>
        <position position="1"/>
    </location>
</feature>
<dbReference type="InterPro" id="IPR038765">
    <property type="entry name" value="Papain-like_cys_pep_sf"/>
</dbReference>
<protein>
    <submittedName>
        <fullName evidence="1">Uncharacterized protein</fullName>
    </submittedName>
</protein>
<dbReference type="EMBL" id="CAJNOR010007239">
    <property type="protein sequence ID" value="CAF1613486.1"/>
    <property type="molecule type" value="Genomic_DNA"/>
</dbReference>
<sequence length="33" mass="3739">GAGWGENGFARFERKPGENQCFIYHEVTRPTAI</sequence>
<keyword evidence="2" id="KW-1185">Reference proteome</keyword>
<name>A0A816BSZ1_ADIRI</name>
<evidence type="ECO:0000313" key="1">
    <source>
        <dbReference type="EMBL" id="CAF1613486.1"/>
    </source>
</evidence>
<comment type="caution">
    <text evidence="1">The sequence shown here is derived from an EMBL/GenBank/DDBJ whole genome shotgun (WGS) entry which is preliminary data.</text>
</comment>
<reference evidence="1" key="1">
    <citation type="submission" date="2021-02" db="EMBL/GenBank/DDBJ databases">
        <authorList>
            <person name="Nowell W R."/>
        </authorList>
    </citation>
    <scope>NUCLEOTIDE SEQUENCE</scope>
</reference>
<organism evidence="1 2">
    <name type="scientific">Adineta ricciae</name>
    <name type="common">Rotifer</name>
    <dbReference type="NCBI Taxonomy" id="249248"/>
    <lineage>
        <taxon>Eukaryota</taxon>
        <taxon>Metazoa</taxon>
        <taxon>Spiralia</taxon>
        <taxon>Gnathifera</taxon>
        <taxon>Rotifera</taxon>
        <taxon>Eurotatoria</taxon>
        <taxon>Bdelloidea</taxon>
        <taxon>Adinetida</taxon>
        <taxon>Adinetidae</taxon>
        <taxon>Adineta</taxon>
    </lineage>
</organism>
<dbReference type="AlphaFoldDB" id="A0A816BSZ1"/>
<gene>
    <name evidence="1" type="ORF">XAT740_LOCUS49231</name>
</gene>
<dbReference type="SUPFAM" id="SSF54001">
    <property type="entry name" value="Cysteine proteinases"/>
    <property type="match status" value="1"/>
</dbReference>
<dbReference type="Proteomes" id="UP000663828">
    <property type="component" value="Unassembled WGS sequence"/>
</dbReference>